<dbReference type="OrthoDB" id="115291at2"/>
<dbReference type="RefSeq" id="WP_079422194.1">
    <property type="nucleotide sequence ID" value="NZ_MZGV01000005.1"/>
</dbReference>
<feature type="domain" description="Dienelactone hydrolase" evidence="1">
    <location>
        <begin position="8"/>
        <end position="196"/>
    </location>
</feature>
<dbReference type="AlphaFoldDB" id="A0A1V4IVX7"/>
<comment type="caution">
    <text evidence="2">The sequence shown here is derived from an EMBL/GenBank/DDBJ whole genome shotgun (WGS) entry which is preliminary data.</text>
</comment>
<keyword evidence="2" id="KW-0378">Hydrolase</keyword>
<dbReference type="STRING" id="1450648.CLORY_07560"/>
<evidence type="ECO:0000259" key="1">
    <source>
        <dbReference type="Pfam" id="PF01738"/>
    </source>
</evidence>
<name>A0A1V4IVX7_9CLOT</name>
<dbReference type="EC" id="3.1.1.45" evidence="2"/>
<sequence length="199" mass="22726">MIKFINNNERVIIVLHEIYGINQHMHQVCEYYSSLGFDVICPDLLSLNKSFDYAVEQEAYENFKKNVGFIPTADRIKRLLKELKEVYKYVFILGFSAGASIAWLCSDSDVKCDGIIGYYGSRIRDYLYVVPNCKVLLIFAEDEKSFSPRELLRVLSEKTNVSAHVLVGKHGFSDPFSPNYCAQARDIANRLVNDFLSGL</sequence>
<dbReference type="Gene3D" id="3.40.50.1820">
    <property type="entry name" value="alpha/beta hydrolase"/>
    <property type="match status" value="1"/>
</dbReference>
<evidence type="ECO:0000313" key="2">
    <source>
        <dbReference type="EMBL" id="OPJ64191.1"/>
    </source>
</evidence>
<dbReference type="SUPFAM" id="SSF53474">
    <property type="entry name" value="alpha/beta-Hydrolases"/>
    <property type="match status" value="1"/>
</dbReference>
<dbReference type="EMBL" id="MZGV01000005">
    <property type="protein sequence ID" value="OPJ64191.1"/>
    <property type="molecule type" value="Genomic_DNA"/>
</dbReference>
<dbReference type="GO" id="GO:0008806">
    <property type="term" value="F:carboxymethylenebutenolidase activity"/>
    <property type="evidence" value="ECO:0007669"/>
    <property type="project" value="UniProtKB-EC"/>
</dbReference>
<dbReference type="InterPro" id="IPR029058">
    <property type="entry name" value="AB_hydrolase_fold"/>
</dbReference>
<reference evidence="2 3" key="1">
    <citation type="submission" date="2017-03" db="EMBL/GenBank/DDBJ databases">
        <title>Genome sequence of Clostridium oryzae DSM 28571.</title>
        <authorList>
            <person name="Poehlein A."/>
            <person name="Daniel R."/>
        </authorList>
    </citation>
    <scope>NUCLEOTIDE SEQUENCE [LARGE SCALE GENOMIC DNA]</scope>
    <source>
        <strain evidence="2 3">DSM 28571</strain>
    </source>
</reference>
<dbReference type="PANTHER" id="PTHR46623">
    <property type="entry name" value="CARBOXYMETHYLENEBUTENOLIDASE-RELATED"/>
    <property type="match status" value="1"/>
</dbReference>
<dbReference type="Proteomes" id="UP000190080">
    <property type="component" value="Unassembled WGS sequence"/>
</dbReference>
<organism evidence="2 3">
    <name type="scientific">Clostridium oryzae</name>
    <dbReference type="NCBI Taxonomy" id="1450648"/>
    <lineage>
        <taxon>Bacteria</taxon>
        <taxon>Bacillati</taxon>
        <taxon>Bacillota</taxon>
        <taxon>Clostridia</taxon>
        <taxon>Eubacteriales</taxon>
        <taxon>Clostridiaceae</taxon>
        <taxon>Clostridium</taxon>
    </lineage>
</organism>
<accession>A0A1V4IVX7</accession>
<protein>
    <submittedName>
        <fullName evidence="2">Carboxymethylenebutenolidase</fullName>
        <ecNumber evidence="2">3.1.1.45</ecNumber>
    </submittedName>
</protein>
<evidence type="ECO:0000313" key="3">
    <source>
        <dbReference type="Proteomes" id="UP000190080"/>
    </source>
</evidence>
<proteinExistence type="predicted"/>
<dbReference type="PANTHER" id="PTHR46623:SF6">
    <property type="entry name" value="ALPHA_BETA-HYDROLASES SUPERFAMILY PROTEIN"/>
    <property type="match status" value="1"/>
</dbReference>
<dbReference type="Pfam" id="PF01738">
    <property type="entry name" value="DLH"/>
    <property type="match status" value="1"/>
</dbReference>
<dbReference type="InterPro" id="IPR051049">
    <property type="entry name" value="Dienelactone_hydrolase-like"/>
</dbReference>
<keyword evidence="3" id="KW-1185">Reference proteome</keyword>
<gene>
    <name evidence="2" type="primary">clcD</name>
    <name evidence="2" type="ORF">CLORY_07560</name>
</gene>
<dbReference type="InterPro" id="IPR002925">
    <property type="entry name" value="Dienelactn_hydro"/>
</dbReference>